<evidence type="ECO:0000259" key="3">
    <source>
        <dbReference type="Pfam" id="PF21789"/>
    </source>
</evidence>
<evidence type="ECO:0000259" key="2">
    <source>
        <dbReference type="Pfam" id="PF21788"/>
    </source>
</evidence>
<accession>A0A2G8K6E3</accession>
<dbReference type="InterPro" id="IPR048365">
    <property type="entry name" value="TNP-like_RNaseH_N"/>
</dbReference>
<name>A0A2G8K6E3_STIJA</name>
<dbReference type="Pfam" id="PF21788">
    <property type="entry name" value="TNP-like_GBD"/>
    <property type="match status" value="1"/>
</dbReference>
<dbReference type="AlphaFoldDB" id="A0A2G8K6E3"/>
<dbReference type="EMBL" id="MRZV01000842">
    <property type="protein sequence ID" value="PIK43542.1"/>
    <property type="molecule type" value="Genomic_DNA"/>
</dbReference>
<dbReference type="Proteomes" id="UP000230750">
    <property type="component" value="Unassembled WGS sequence"/>
</dbReference>
<dbReference type="InterPro" id="IPR048366">
    <property type="entry name" value="TNP-like_GBD"/>
</dbReference>
<dbReference type="Pfam" id="PF21787">
    <property type="entry name" value="TNP-like_RNaseH_N"/>
    <property type="match status" value="1"/>
</dbReference>
<dbReference type="PANTHER" id="PTHR47577">
    <property type="entry name" value="THAP DOMAIN-CONTAINING PROTEIN 6"/>
    <property type="match status" value="1"/>
</dbReference>
<feature type="domain" description="Transposable element P transposase-like RNase H C-terminal" evidence="3">
    <location>
        <begin position="326"/>
        <end position="360"/>
    </location>
</feature>
<keyword evidence="5" id="KW-1185">Reference proteome</keyword>
<feature type="domain" description="Transposable element P transposase-like RNase H" evidence="1">
    <location>
        <begin position="1"/>
        <end position="105"/>
    </location>
</feature>
<protein>
    <submittedName>
        <fullName evidence="4">Putative THAP domain-containing protein 9-like</fullName>
    </submittedName>
</protein>
<proteinExistence type="predicted"/>
<comment type="caution">
    <text evidence="4">The sequence shown here is derived from an EMBL/GenBank/DDBJ whole genome shotgun (WGS) entry which is preliminary data.</text>
</comment>
<dbReference type="PANTHER" id="PTHR47577:SF2">
    <property type="entry name" value="THAP DOMAIN CONTAINING 9"/>
    <property type="match status" value="1"/>
</dbReference>
<evidence type="ECO:0000313" key="5">
    <source>
        <dbReference type="Proteomes" id="UP000230750"/>
    </source>
</evidence>
<feature type="domain" description="Transposable element P transposase-like GTP-binding insertion" evidence="2">
    <location>
        <begin position="134"/>
        <end position="255"/>
    </location>
</feature>
<dbReference type="Pfam" id="PF21789">
    <property type="entry name" value="TNP-like_RNaseH_C"/>
    <property type="match status" value="1"/>
</dbReference>
<dbReference type="InterPro" id="IPR048367">
    <property type="entry name" value="TNP-like_RNaseH_C"/>
</dbReference>
<gene>
    <name evidence="4" type="ORF">BSL78_19605</name>
</gene>
<evidence type="ECO:0000313" key="4">
    <source>
        <dbReference type="EMBL" id="PIK43542.1"/>
    </source>
</evidence>
<dbReference type="STRING" id="307972.A0A2G8K6E3"/>
<reference evidence="4 5" key="1">
    <citation type="journal article" date="2017" name="PLoS Biol.">
        <title>The sea cucumber genome provides insights into morphological evolution and visceral regeneration.</title>
        <authorList>
            <person name="Zhang X."/>
            <person name="Sun L."/>
            <person name="Yuan J."/>
            <person name="Sun Y."/>
            <person name="Gao Y."/>
            <person name="Zhang L."/>
            <person name="Li S."/>
            <person name="Dai H."/>
            <person name="Hamel J.F."/>
            <person name="Liu C."/>
            <person name="Yu Y."/>
            <person name="Liu S."/>
            <person name="Lin W."/>
            <person name="Guo K."/>
            <person name="Jin S."/>
            <person name="Xu P."/>
            <person name="Storey K.B."/>
            <person name="Huan P."/>
            <person name="Zhang T."/>
            <person name="Zhou Y."/>
            <person name="Zhang J."/>
            <person name="Lin C."/>
            <person name="Li X."/>
            <person name="Xing L."/>
            <person name="Huo D."/>
            <person name="Sun M."/>
            <person name="Wang L."/>
            <person name="Mercier A."/>
            <person name="Li F."/>
            <person name="Yang H."/>
            <person name="Xiang J."/>
        </authorList>
    </citation>
    <scope>NUCLEOTIDE SEQUENCE [LARGE SCALE GENOMIC DNA]</scope>
    <source>
        <strain evidence="4">Shaxun</strain>
        <tissue evidence="4">Muscle</tissue>
    </source>
</reference>
<sequence length="443" mass="49748">MLDEVAIRKHVEYAHGQFHGYVDIGSGNSDDSAPVAKDALVLMAVSADQSWKIPLGYFLINGMSGEERANLINQCLQKLHDVGVRAVSLTCDGPSCHFAMMRHLGAKLNISGMDPCFPHPADETQRVHIILDVCHMLKLLRNSFAEGGLFRTSDGRTVRWQYIEELNKLQRTEGLRLGNKLRNAHMQWKKQKMKVNLAAQVFSASVADAIEFCDKELKLPQFMRCEATIEFLRHIDRAFDVLNSRNPLGNGFKAPMKKTNKDRWEKILHNATTFLMGLKDGAGTPMYQGPRKTAFSGFAASIHSIKKLFSELIDSVGAPMKYLLTYKFSQDHIELFFAAVRSSGGFNNNPTARQFQATYKRLLMRHQVKNGSGNCGIMDCTSILPVDSTAGTSQSTMSIARKYDMINRQPSQNDHDYADAPNFETVSCTKRLQLVTLLVTWFE</sequence>
<dbReference type="OrthoDB" id="8949181at2759"/>
<evidence type="ECO:0000259" key="1">
    <source>
        <dbReference type="Pfam" id="PF21787"/>
    </source>
</evidence>
<organism evidence="4 5">
    <name type="scientific">Stichopus japonicus</name>
    <name type="common">Sea cucumber</name>
    <dbReference type="NCBI Taxonomy" id="307972"/>
    <lineage>
        <taxon>Eukaryota</taxon>
        <taxon>Metazoa</taxon>
        <taxon>Echinodermata</taxon>
        <taxon>Eleutherozoa</taxon>
        <taxon>Echinozoa</taxon>
        <taxon>Holothuroidea</taxon>
        <taxon>Aspidochirotacea</taxon>
        <taxon>Aspidochirotida</taxon>
        <taxon>Stichopodidae</taxon>
        <taxon>Apostichopus</taxon>
    </lineage>
</organism>